<evidence type="ECO:0000256" key="1">
    <source>
        <dbReference type="SAM" id="SignalP"/>
    </source>
</evidence>
<evidence type="ECO:0000313" key="3">
    <source>
        <dbReference type="Proteomes" id="UP000317010"/>
    </source>
</evidence>
<keyword evidence="3" id="KW-1185">Reference proteome</keyword>
<comment type="caution">
    <text evidence="2">The sequence shown here is derived from an EMBL/GenBank/DDBJ whole genome shotgun (WGS) entry which is preliminary data.</text>
</comment>
<protein>
    <submittedName>
        <fullName evidence="2">Uncharacterized protein</fullName>
    </submittedName>
</protein>
<reference evidence="2 3" key="1">
    <citation type="submission" date="2019-07" db="EMBL/GenBank/DDBJ databases">
        <title>Genomic Encyclopedia of Archaeal and Bacterial Type Strains, Phase II (KMG-II): from individual species to whole genera.</title>
        <authorList>
            <person name="Goeker M."/>
        </authorList>
    </citation>
    <scope>NUCLEOTIDE SEQUENCE [LARGE SCALE GENOMIC DNA]</scope>
    <source>
        <strain evidence="2 3">ATCC BAA-1854</strain>
    </source>
</reference>
<keyword evidence="1" id="KW-0732">Signal</keyword>
<dbReference type="EMBL" id="VLLI01000007">
    <property type="protein sequence ID" value="TWI99320.1"/>
    <property type="molecule type" value="Genomic_DNA"/>
</dbReference>
<evidence type="ECO:0000313" key="2">
    <source>
        <dbReference type="EMBL" id="TWI99320.1"/>
    </source>
</evidence>
<feature type="chain" id="PRO_5022151951" evidence="1">
    <location>
        <begin position="25"/>
        <end position="336"/>
    </location>
</feature>
<proteinExistence type="predicted"/>
<dbReference type="OrthoDB" id="1367363at2"/>
<dbReference type="AlphaFoldDB" id="A0A562U2J3"/>
<accession>A0A562U2J3</accession>
<organism evidence="2 3">
    <name type="scientific">Mucilaginibacter frigoritolerans</name>
    <dbReference type="NCBI Taxonomy" id="652788"/>
    <lineage>
        <taxon>Bacteria</taxon>
        <taxon>Pseudomonadati</taxon>
        <taxon>Bacteroidota</taxon>
        <taxon>Sphingobacteriia</taxon>
        <taxon>Sphingobacteriales</taxon>
        <taxon>Sphingobacteriaceae</taxon>
        <taxon>Mucilaginibacter</taxon>
    </lineage>
</organism>
<feature type="signal peptide" evidence="1">
    <location>
        <begin position="1"/>
        <end position="24"/>
    </location>
</feature>
<dbReference type="RefSeq" id="WP_144913161.1">
    <property type="nucleotide sequence ID" value="NZ_VLLI01000007.1"/>
</dbReference>
<sequence length="336" mass="38641">MRKIFKSAVIVIVLITNLINIASAQQPKSLYNIVVDDGGGFASFDGKNYITIQVYLNNNSNDTLYYRGADCYNLLFSMRSNPYFHLANDVCHQSGYLKTVLPPHRSQKMTLYLIMDKAPSGDGSIPVNMNLYKWGGDEGKPGKQLLYGNLSDSILLHYNSNHQNYLTKKDFEIRVEKEKSILPDKDIYLLTDNDRKLYTLTVENAKISVPRDTIIARENNKSKKAKAVTVPLVLHNNSNDTLRFYTMTCSWYIFFDTNVRGIGISGWACDKNIPDLITIAPYKEYKRNLNIDYQPNIKSGSRYRISMSLLKDPGKWIWPREYVRFNKIWSNEIAIQ</sequence>
<name>A0A562U2J3_9SPHI</name>
<gene>
    <name evidence="2" type="ORF">JN11_02637</name>
</gene>
<dbReference type="Proteomes" id="UP000317010">
    <property type="component" value="Unassembled WGS sequence"/>
</dbReference>